<comment type="caution">
    <text evidence="2">The sequence shown here is derived from an EMBL/GenBank/DDBJ whole genome shotgun (WGS) entry which is preliminary data.</text>
</comment>
<dbReference type="GO" id="GO:0042302">
    <property type="term" value="F:structural constituent of cuticle"/>
    <property type="evidence" value="ECO:0007669"/>
    <property type="project" value="UniProtKB-UniRule"/>
</dbReference>
<keyword evidence="1" id="KW-0193">Cuticle</keyword>
<sequence>MGWLPRKKPVLDSEVKSVTREPAAAHFFAVLGPERSSWYSLSDDQFRYERGYFKKKSDSDEMVWTVHGRYRFRSPEGELYSYKYSAGEEGFNQQVVSSREDPLDVVNRIDPKALASLVG</sequence>
<reference evidence="2 3" key="1">
    <citation type="submission" date="2024-05" db="EMBL/GenBank/DDBJ databases">
        <title>Culex pipiens pipiens assembly and annotation.</title>
        <authorList>
            <person name="Alout H."/>
            <person name="Durand T."/>
        </authorList>
    </citation>
    <scope>NUCLEOTIDE SEQUENCE [LARGE SCALE GENOMIC DNA]</scope>
    <source>
        <strain evidence="2">HA-2024</strain>
        <tissue evidence="2">Whole body</tissue>
    </source>
</reference>
<dbReference type="Proteomes" id="UP001562425">
    <property type="component" value="Unassembled WGS sequence"/>
</dbReference>
<dbReference type="EMBL" id="JBEHCU010011892">
    <property type="protein sequence ID" value="KAL1376142.1"/>
    <property type="molecule type" value="Genomic_DNA"/>
</dbReference>
<dbReference type="PROSITE" id="PS51155">
    <property type="entry name" value="CHIT_BIND_RR_2"/>
    <property type="match status" value="1"/>
</dbReference>
<gene>
    <name evidence="2" type="ORF">pipiens_004494</name>
</gene>
<evidence type="ECO:0000256" key="1">
    <source>
        <dbReference type="PROSITE-ProRule" id="PRU00497"/>
    </source>
</evidence>
<name>A0ABD1CJ60_CULPP</name>
<evidence type="ECO:0000313" key="2">
    <source>
        <dbReference type="EMBL" id="KAL1376142.1"/>
    </source>
</evidence>
<protein>
    <submittedName>
        <fullName evidence="2">Uncharacterized protein</fullName>
    </submittedName>
</protein>
<organism evidence="2 3">
    <name type="scientific">Culex pipiens pipiens</name>
    <name type="common">Northern house mosquito</name>
    <dbReference type="NCBI Taxonomy" id="38569"/>
    <lineage>
        <taxon>Eukaryota</taxon>
        <taxon>Metazoa</taxon>
        <taxon>Ecdysozoa</taxon>
        <taxon>Arthropoda</taxon>
        <taxon>Hexapoda</taxon>
        <taxon>Insecta</taxon>
        <taxon>Pterygota</taxon>
        <taxon>Neoptera</taxon>
        <taxon>Endopterygota</taxon>
        <taxon>Diptera</taxon>
        <taxon>Nematocera</taxon>
        <taxon>Culicoidea</taxon>
        <taxon>Culicidae</taxon>
        <taxon>Culicinae</taxon>
        <taxon>Culicini</taxon>
        <taxon>Culex</taxon>
        <taxon>Culex</taxon>
    </lineage>
</organism>
<proteinExistence type="predicted"/>
<evidence type="ECO:0000313" key="3">
    <source>
        <dbReference type="Proteomes" id="UP001562425"/>
    </source>
</evidence>
<keyword evidence="3" id="KW-1185">Reference proteome</keyword>
<dbReference type="AlphaFoldDB" id="A0ABD1CJ60"/>
<dbReference type="Pfam" id="PF00379">
    <property type="entry name" value="Chitin_bind_4"/>
    <property type="match status" value="1"/>
</dbReference>
<accession>A0ABD1CJ60</accession>
<dbReference type="InterPro" id="IPR000618">
    <property type="entry name" value="Insect_cuticle"/>
</dbReference>